<dbReference type="EMBL" id="DF236993">
    <property type="protein sequence ID" value="GAQ80028.1"/>
    <property type="molecule type" value="Genomic_DNA"/>
</dbReference>
<feature type="domain" description="UTP25 NTP hydrolase-like" evidence="6">
    <location>
        <begin position="330"/>
        <end position="641"/>
    </location>
</feature>
<dbReference type="PANTHER" id="PTHR12933">
    <property type="entry name" value="ORF PROTEIN-RELATED"/>
    <property type="match status" value="1"/>
</dbReference>
<protein>
    <submittedName>
        <fullName evidence="7">Protein with digestive organ expansion factor domain</fullName>
    </submittedName>
</protein>
<gene>
    <name evidence="7" type="ORF">KFL_000440290</name>
</gene>
<dbReference type="PANTHER" id="PTHR12933:SF0">
    <property type="entry name" value="U3 SMALL NUCLEOLAR RNA-ASSOCIATED PROTEIN 25 HOMOLOG"/>
    <property type="match status" value="1"/>
</dbReference>
<feature type="compositionally biased region" description="Polar residues" evidence="4">
    <location>
        <begin position="68"/>
        <end position="84"/>
    </location>
</feature>
<feature type="compositionally biased region" description="Acidic residues" evidence="4">
    <location>
        <begin position="95"/>
        <end position="116"/>
    </location>
</feature>
<proteinExistence type="inferred from homology"/>
<keyword evidence="8" id="KW-1185">Reference proteome</keyword>
<evidence type="ECO:0000313" key="8">
    <source>
        <dbReference type="Proteomes" id="UP000054558"/>
    </source>
</evidence>
<dbReference type="InterPro" id="IPR053940">
    <property type="entry name" value="UTP25_NTPase-like"/>
</dbReference>
<dbReference type="AlphaFoldDB" id="A0A1Y1HW08"/>
<dbReference type="SUPFAM" id="SSF52540">
    <property type="entry name" value="P-loop containing nucleoside triphosphate hydrolases"/>
    <property type="match status" value="1"/>
</dbReference>
<evidence type="ECO:0000259" key="5">
    <source>
        <dbReference type="Pfam" id="PF06862"/>
    </source>
</evidence>
<dbReference type="Proteomes" id="UP000054558">
    <property type="component" value="Unassembled WGS sequence"/>
</dbReference>
<dbReference type="GO" id="GO:0034511">
    <property type="term" value="F:U3 snoRNA binding"/>
    <property type="evidence" value="ECO:0000318"/>
    <property type="project" value="GO_Central"/>
</dbReference>
<feature type="compositionally biased region" description="Acidic residues" evidence="4">
    <location>
        <begin position="142"/>
        <end position="155"/>
    </location>
</feature>
<organism evidence="7 8">
    <name type="scientific">Klebsormidium nitens</name>
    <name type="common">Green alga</name>
    <name type="synonym">Ulothrix nitens</name>
    <dbReference type="NCBI Taxonomy" id="105231"/>
    <lineage>
        <taxon>Eukaryota</taxon>
        <taxon>Viridiplantae</taxon>
        <taxon>Streptophyta</taxon>
        <taxon>Klebsormidiophyceae</taxon>
        <taxon>Klebsormidiales</taxon>
        <taxon>Klebsormidiaceae</taxon>
        <taxon>Klebsormidium</taxon>
    </lineage>
</organism>
<dbReference type="InterPro" id="IPR010678">
    <property type="entry name" value="UTP25"/>
</dbReference>
<keyword evidence="3" id="KW-0539">Nucleus</keyword>
<evidence type="ECO:0000256" key="1">
    <source>
        <dbReference type="ARBA" id="ARBA00004604"/>
    </source>
</evidence>
<feature type="region of interest" description="Disordered" evidence="4">
    <location>
        <begin position="375"/>
        <end position="409"/>
    </location>
</feature>
<feature type="domain" description="UTP25 C-terminal" evidence="5">
    <location>
        <begin position="651"/>
        <end position="830"/>
    </location>
</feature>
<evidence type="ECO:0000313" key="7">
    <source>
        <dbReference type="EMBL" id="GAQ80028.1"/>
    </source>
</evidence>
<feature type="region of interest" description="Disordered" evidence="4">
    <location>
        <begin position="1"/>
        <end position="237"/>
    </location>
</feature>
<dbReference type="Pfam" id="PF06862">
    <property type="entry name" value="Utp25_C"/>
    <property type="match status" value="1"/>
</dbReference>
<dbReference type="GO" id="GO:0019843">
    <property type="term" value="F:rRNA binding"/>
    <property type="evidence" value="ECO:0000318"/>
    <property type="project" value="GO_Central"/>
</dbReference>
<dbReference type="GO" id="GO:0005730">
    <property type="term" value="C:nucleolus"/>
    <property type="evidence" value="ECO:0000318"/>
    <property type="project" value="GO_Central"/>
</dbReference>
<dbReference type="OMA" id="QDRGDTF"/>
<dbReference type="InterPro" id="IPR027417">
    <property type="entry name" value="P-loop_NTPase"/>
</dbReference>
<feature type="compositionally biased region" description="Basic and acidic residues" evidence="4">
    <location>
        <begin position="174"/>
        <end position="187"/>
    </location>
</feature>
<feature type="compositionally biased region" description="Basic residues" evidence="4">
    <location>
        <begin position="1"/>
        <end position="14"/>
    </location>
</feature>
<dbReference type="Pfam" id="PF22916">
    <property type="entry name" value="UTP25_NTPase-like"/>
    <property type="match status" value="1"/>
</dbReference>
<feature type="compositionally biased region" description="Acidic residues" evidence="4">
    <location>
        <begin position="188"/>
        <end position="210"/>
    </location>
</feature>
<reference evidence="7 8" key="1">
    <citation type="journal article" date="2014" name="Nat. Commun.">
        <title>Klebsormidium flaccidum genome reveals primary factors for plant terrestrial adaptation.</title>
        <authorList>
            <person name="Hori K."/>
            <person name="Maruyama F."/>
            <person name="Fujisawa T."/>
            <person name="Togashi T."/>
            <person name="Yamamoto N."/>
            <person name="Seo M."/>
            <person name="Sato S."/>
            <person name="Yamada T."/>
            <person name="Mori H."/>
            <person name="Tajima N."/>
            <person name="Moriyama T."/>
            <person name="Ikeuchi M."/>
            <person name="Watanabe M."/>
            <person name="Wada H."/>
            <person name="Kobayashi K."/>
            <person name="Saito M."/>
            <person name="Masuda T."/>
            <person name="Sasaki-Sekimoto Y."/>
            <person name="Mashiguchi K."/>
            <person name="Awai K."/>
            <person name="Shimojima M."/>
            <person name="Masuda S."/>
            <person name="Iwai M."/>
            <person name="Nobusawa T."/>
            <person name="Narise T."/>
            <person name="Kondo S."/>
            <person name="Saito H."/>
            <person name="Sato R."/>
            <person name="Murakawa M."/>
            <person name="Ihara Y."/>
            <person name="Oshima-Yamada Y."/>
            <person name="Ohtaka K."/>
            <person name="Satoh M."/>
            <person name="Sonobe K."/>
            <person name="Ishii M."/>
            <person name="Ohtani R."/>
            <person name="Kanamori-Sato M."/>
            <person name="Honoki R."/>
            <person name="Miyazaki D."/>
            <person name="Mochizuki H."/>
            <person name="Umetsu J."/>
            <person name="Higashi K."/>
            <person name="Shibata D."/>
            <person name="Kamiya Y."/>
            <person name="Sato N."/>
            <person name="Nakamura Y."/>
            <person name="Tabata S."/>
            <person name="Ida S."/>
            <person name="Kurokawa K."/>
            <person name="Ohta H."/>
        </authorList>
    </citation>
    <scope>NUCLEOTIDE SEQUENCE [LARGE SCALE GENOMIC DNA]</scope>
    <source>
        <strain evidence="7 8">NIES-2285</strain>
    </source>
</reference>
<feature type="compositionally biased region" description="Basic and acidic residues" evidence="4">
    <location>
        <begin position="211"/>
        <end position="224"/>
    </location>
</feature>
<dbReference type="GO" id="GO:0032040">
    <property type="term" value="C:small-subunit processome"/>
    <property type="evidence" value="ECO:0000318"/>
    <property type="project" value="GO_Central"/>
</dbReference>
<evidence type="ECO:0000256" key="2">
    <source>
        <dbReference type="ARBA" id="ARBA00009223"/>
    </source>
</evidence>
<dbReference type="InterPro" id="IPR053939">
    <property type="entry name" value="UTP25_C"/>
</dbReference>
<accession>A0A1Y1HW08</accession>
<dbReference type="GO" id="GO:0000462">
    <property type="term" value="P:maturation of SSU-rRNA from tricistronic rRNA transcript (SSU-rRNA, 5.8S rRNA, LSU-rRNA)"/>
    <property type="evidence" value="ECO:0000318"/>
    <property type="project" value="GO_Central"/>
</dbReference>
<dbReference type="STRING" id="105231.A0A1Y1HW08"/>
<feature type="compositionally biased region" description="Basic and acidic residues" evidence="4">
    <location>
        <begin position="384"/>
        <end position="396"/>
    </location>
</feature>
<dbReference type="OrthoDB" id="10264378at2759"/>
<comment type="similarity">
    <text evidence="2">Belongs to the UTP25 family.</text>
</comment>
<evidence type="ECO:0000256" key="4">
    <source>
        <dbReference type="SAM" id="MobiDB-lite"/>
    </source>
</evidence>
<sequence length="831" mass="92299">MAQKRKFQKGGKNQKQKEAFGQGKKQKKAFERKKGAPTPAPAPPSSSDEESGDELPELAGGASAYQALLSQLHSSGGRNAQAMQQRLKEQQGGDTDSESEEDVPQGEEEADDDSAESELGHDEAGNELDESAFLDDLGSGLEDGETGDEGSEGEESEGKESEGDESEGEESGGEDEKAMDGVGKQDGEGSDEDTEAGGEDVGVESDEDDERGGPESDEEERRASNGDASTSAVPDPFEVHMGRQLTESEVALLGEGSLRKFSNSAPAEGLSDAQWLCDRGDLPDTLKGLEDARLRPRLAERWRQLRKKAGKKGDFDSPLQAQFFTYCAHYHDIFHHQKPLPGSRPGASEESDSISDAVLLHTLNHVIKTRERIVKNNTKLHKKPSADTDAAGREEGPADTLPDDTAPRDQGFTRPKVLIVLPYRSVALKVVKRMLDLLPPAQKITVEHEARFLDDFGVEEDEEAEALLQKAKKQKKGDDSMEAADAVLTGAKPAEHRALFGGNNDDHFRIGLKLTRKSVKLYADFYTSDVIVASPLGLTTRIAEAEGDKDADVDFLSSIEIVLVDYADVIYMQNWQNLVLVFEHLNRLPTKQHGSDLMRTREWYLNGWAKFYRQTIILGATTTAEMNALFHRHCFNAAGRIKLKAQSPGVLSKVIPRVRQLFERVPCGSAGLADDARFDYFTKQVFPRIKDSVQGGVLIFTRSYYDFVRLRNFLRTQNASFAALGDYTKQSDISRGRAWFFHGKRQFLLYTERAHFYHRYRIRGIKDLVFYSLPEYPNYYAELLNLLEGTDAPTCTALFAQHGDNLELERIVGTSRARKMSKSENKTFMFC</sequence>
<name>A0A1Y1HW08_KLENI</name>
<comment type="subcellular location">
    <subcellularLocation>
        <location evidence="1">Nucleus</location>
        <location evidence="1">Nucleolus</location>
    </subcellularLocation>
</comment>
<evidence type="ECO:0000256" key="3">
    <source>
        <dbReference type="ARBA" id="ARBA00023242"/>
    </source>
</evidence>
<feature type="compositionally biased region" description="Acidic residues" evidence="4">
    <location>
        <begin position="162"/>
        <end position="173"/>
    </location>
</feature>
<feature type="compositionally biased region" description="Acidic residues" evidence="4">
    <location>
        <begin position="47"/>
        <end position="56"/>
    </location>
</feature>
<evidence type="ECO:0000259" key="6">
    <source>
        <dbReference type="Pfam" id="PF22916"/>
    </source>
</evidence>